<dbReference type="InterPro" id="IPR051210">
    <property type="entry name" value="Ub_ligase/GEF_domain"/>
</dbReference>
<dbReference type="InterPro" id="IPR000408">
    <property type="entry name" value="Reg_chr_condens"/>
</dbReference>
<dbReference type="InterPro" id="IPR009091">
    <property type="entry name" value="RCC1/BLIP-II"/>
</dbReference>
<name>A0ABM1EGG0_PRICU</name>
<protein>
    <submittedName>
        <fullName evidence="5">Secretion-regulating guanine nucleotide exchange factor-like</fullName>
    </submittedName>
</protein>
<organism evidence="4 5">
    <name type="scientific">Priapulus caudatus</name>
    <name type="common">Priapulid worm</name>
    <dbReference type="NCBI Taxonomy" id="37621"/>
    <lineage>
        <taxon>Eukaryota</taxon>
        <taxon>Metazoa</taxon>
        <taxon>Ecdysozoa</taxon>
        <taxon>Scalidophora</taxon>
        <taxon>Priapulida</taxon>
        <taxon>Priapulimorpha</taxon>
        <taxon>Priapulimorphida</taxon>
        <taxon>Priapulidae</taxon>
        <taxon>Priapulus</taxon>
    </lineage>
</organism>
<dbReference type="PROSITE" id="PS50012">
    <property type="entry name" value="RCC1_3"/>
    <property type="match status" value="5"/>
</dbReference>
<evidence type="ECO:0000313" key="5">
    <source>
        <dbReference type="RefSeq" id="XP_014671281.1"/>
    </source>
</evidence>
<dbReference type="GeneID" id="106812038"/>
<proteinExistence type="predicted"/>
<dbReference type="PANTHER" id="PTHR22870:SF466">
    <property type="entry name" value="ANKYRIN REPEAT-CONTAINING PROTEIN"/>
    <property type="match status" value="1"/>
</dbReference>
<feature type="repeat" description="RCC1" evidence="2">
    <location>
        <begin position="270"/>
        <end position="321"/>
    </location>
</feature>
<evidence type="ECO:0000256" key="2">
    <source>
        <dbReference type="PROSITE-ProRule" id="PRU00235"/>
    </source>
</evidence>
<dbReference type="PROSITE" id="PS00626">
    <property type="entry name" value="RCC1_2"/>
    <property type="match status" value="3"/>
</dbReference>
<dbReference type="Pfam" id="PF25390">
    <property type="entry name" value="WD40_RLD"/>
    <property type="match status" value="1"/>
</dbReference>
<evidence type="ECO:0000259" key="3">
    <source>
        <dbReference type="Pfam" id="PF25390"/>
    </source>
</evidence>
<reference evidence="5" key="1">
    <citation type="submission" date="2025-08" db="UniProtKB">
        <authorList>
            <consortium name="RefSeq"/>
        </authorList>
    </citation>
    <scope>IDENTIFICATION</scope>
</reference>
<feature type="repeat" description="RCC1" evidence="2">
    <location>
        <begin position="100"/>
        <end position="155"/>
    </location>
</feature>
<feature type="repeat" description="RCC1" evidence="2">
    <location>
        <begin position="156"/>
        <end position="211"/>
    </location>
</feature>
<dbReference type="PANTHER" id="PTHR22870">
    <property type="entry name" value="REGULATOR OF CHROMOSOME CONDENSATION"/>
    <property type="match status" value="1"/>
</dbReference>
<keyword evidence="4" id="KW-1185">Reference proteome</keyword>
<dbReference type="SUPFAM" id="SSF50985">
    <property type="entry name" value="RCC1/BLIP-II"/>
    <property type="match status" value="1"/>
</dbReference>
<feature type="repeat" description="RCC1" evidence="2">
    <location>
        <begin position="212"/>
        <end position="265"/>
    </location>
</feature>
<accession>A0ABM1EGG0</accession>
<dbReference type="PRINTS" id="PR00633">
    <property type="entry name" value="RCCNDNSATION"/>
</dbReference>
<dbReference type="RefSeq" id="XP_014671281.1">
    <property type="nucleotide sequence ID" value="XM_014815795.1"/>
</dbReference>
<dbReference type="Gene3D" id="2.130.10.30">
    <property type="entry name" value="Regulator of chromosome condensation 1/beta-lactamase-inhibitor protein II"/>
    <property type="match status" value="2"/>
</dbReference>
<feature type="repeat" description="RCC1" evidence="2">
    <location>
        <begin position="46"/>
        <end position="99"/>
    </location>
</feature>
<evidence type="ECO:0000313" key="4">
    <source>
        <dbReference type="Proteomes" id="UP000695022"/>
    </source>
</evidence>
<feature type="domain" description="RCC1-like" evidence="3">
    <location>
        <begin position="7"/>
        <end position="316"/>
    </location>
</feature>
<dbReference type="InterPro" id="IPR058923">
    <property type="entry name" value="RCC1-like_dom"/>
</dbReference>
<sequence>MSGMLCNLGHSTKDSVVFQKVEGLEGETITKVACGWEHTLALSAGGKLYSCGSNLHGQLGQKLTATRIDSPQRVDYFTDGNRICDVAAGMWHSLTLMDDGGVYSWGSGKHSQLGYDVPHKQYKMFEPCRVELPEAIGTVVSITAGSHHSAVLTDIGNVIMWGSNTKGQLARDPSEVSKVHKPLVLDQSPFNGERLIELKSGWEHCLALTDKGSLFAWGRADYGQLGRGVVTNNTSRCQHCPSEVLLAEVVIVSCGSMHNIALKEEEGGITQAYTWGWNEHGMCGSGTEDDVLIPTVIDTFKHDSVHLIGCGTGCCFAAVNQNLKNS</sequence>
<evidence type="ECO:0000256" key="1">
    <source>
        <dbReference type="ARBA" id="ARBA00022737"/>
    </source>
</evidence>
<keyword evidence="1" id="KW-0677">Repeat</keyword>
<dbReference type="Proteomes" id="UP000695022">
    <property type="component" value="Unplaced"/>
</dbReference>
<gene>
    <name evidence="5" type="primary">LOC106812038</name>
</gene>